<evidence type="ECO:0000256" key="2">
    <source>
        <dbReference type="ARBA" id="ARBA00023015"/>
    </source>
</evidence>
<name>A0A2M8F4X0_9BACT</name>
<evidence type="ECO:0000313" key="5">
    <source>
        <dbReference type="EMBL" id="PJC34349.1"/>
    </source>
</evidence>
<dbReference type="AlphaFoldDB" id="A0A2M8F4X0"/>
<evidence type="ECO:0000256" key="1">
    <source>
        <dbReference type="ARBA" id="ARBA00011046"/>
    </source>
</evidence>
<sequence>MFIPSTICSRHMKIKQLSELEQEVMDIIWELGTGTVRDVLTKLSQEKQLAYTTVMTIMGRLVDKGVLSRKMEGDSYIYRPRISKENYVAKSVHNIFSAAVSSLGQEAVTHFIKEIQKLNPEKRKELLEILDEK</sequence>
<evidence type="ECO:0000256" key="4">
    <source>
        <dbReference type="ARBA" id="ARBA00023163"/>
    </source>
</evidence>
<reference evidence="6" key="1">
    <citation type="submission" date="2017-09" db="EMBL/GenBank/DDBJ databases">
        <title>Depth-based differentiation of microbial function through sediment-hosted aquifers and enrichment of novel symbionts in the deep terrestrial subsurface.</title>
        <authorList>
            <person name="Probst A.J."/>
            <person name="Ladd B."/>
            <person name="Jarett J.K."/>
            <person name="Geller-Mcgrath D.E."/>
            <person name="Sieber C.M.K."/>
            <person name="Emerson J.B."/>
            <person name="Anantharaman K."/>
            <person name="Thomas B.C."/>
            <person name="Malmstrom R."/>
            <person name="Stieglmeier M."/>
            <person name="Klingl A."/>
            <person name="Woyke T."/>
            <person name="Ryan C.M."/>
            <person name="Banfield J.F."/>
        </authorList>
    </citation>
    <scope>NUCLEOTIDE SEQUENCE [LARGE SCALE GENOMIC DNA]</scope>
</reference>
<gene>
    <name evidence="5" type="ORF">CO051_00025</name>
</gene>
<dbReference type="EMBL" id="PFSC01000002">
    <property type="protein sequence ID" value="PJC34349.1"/>
    <property type="molecule type" value="Genomic_DNA"/>
</dbReference>
<dbReference type="Gene3D" id="1.10.10.10">
    <property type="entry name" value="Winged helix-like DNA-binding domain superfamily/Winged helix DNA-binding domain"/>
    <property type="match status" value="1"/>
</dbReference>
<dbReference type="Proteomes" id="UP000231383">
    <property type="component" value="Unassembled WGS sequence"/>
</dbReference>
<dbReference type="SUPFAM" id="SSF46785">
    <property type="entry name" value="Winged helix' DNA-binding domain"/>
    <property type="match status" value="1"/>
</dbReference>
<keyword evidence="4" id="KW-0804">Transcription</keyword>
<organism evidence="5 6">
    <name type="scientific">Candidatus Roizmanbacteria bacterium CG_4_9_14_0_2_um_filter_39_13</name>
    <dbReference type="NCBI Taxonomy" id="1974839"/>
    <lineage>
        <taxon>Bacteria</taxon>
        <taxon>Candidatus Roizmaniibacteriota</taxon>
    </lineage>
</organism>
<dbReference type="GO" id="GO:0003677">
    <property type="term" value="F:DNA binding"/>
    <property type="evidence" value="ECO:0007669"/>
    <property type="project" value="UniProtKB-KW"/>
</dbReference>
<comment type="caution">
    <text evidence="5">The sequence shown here is derived from an EMBL/GenBank/DDBJ whole genome shotgun (WGS) entry which is preliminary data.</text>
</comment>
<keyword evidence="2" id="KW-0805">Transcription regulation</keyword>
<dbReference type="PIRSF" id="PIRSF019455">
    <property type="entry name" value="CopR_AtkY"/>
    <property type="match status" value="1"/>
</dbReference>
<accession>A0A2M8F4X0</accession>
<protein>
    <submittedName>
        <fullName evidence="5">CopY family transcriptional regulator</fullName>
    </submittedName>
</protein>
<dbReference type="InterPro" id="IPR036390">
    <property type="entry name" value="WH_DNA-bd_sf"/>
</dbReference>
<dbReference type="InterPro" id="IPR005650">
    <property type="entry name" value="BlaI_family"/>
</dbReference>
<evidence type="ECO:0000256" key="3">
    <source>
        <dbReference type="ARBA" id="ARBA00023125"/>
    </source>
</evidence>
<dbReference type="GO" id="GO:0045892">
    <property type="term" value="P:negative regulation of DNA-templated transcription"/>
    <property type="evidence" value="ECO:0007669"/>
    <property type="project" value="InterPro"/>
</dbReference>
<keyword evidence="3" id="KW-0238">DNA-binding</keyword>
<dbReference type="Pfam" id="PF03965">
    <property type="entry name" value="Penicillinase_R"/>
    <property type="match status" value="1"/>
</dbReference>
<comment type="similarity">
    <text evidence="1">Belongs to the BlaI transcriptional regulatory family.</text>
</comment>
<proteinExistence type="inferred from homology"/>
<evidence type="ECO:0000313" key="6">
    <source>
        <dbReference type="Proteomes" id="UP000231383"/>
    </source>
</evidence>
<dbReference type="InterPro" id="IPR036388">
    <property type="entry name" value="WH-like_DNA-bd_sf"/>
</dbReference>